<evidence type="ECO:0000313" key="1">
    <source>
        <dbReference type="EMBL" id="MEF2113250.1"/>
    </source>
</evidence>
<dbReference type="Proteomes" id="UP001498469">
    <property type="component" value="Unassembled WGS sequence"/>
</dbReference>
<protein>
    <submittedName>
        <fullName evidence="1">Uncharacterized protein</fullName>
    </submittedName>
</protein>
<keyword evidence="2" id="KW-1185">Reference proteome</keyword>
<evidence type="ECO:0000313" key="2">
    <source>
        <dbReference type="Proteomes" id="UP001498469"/>
    </source>
</evidence>
<dbReference type="RefSeq" id="WP_216248728.1">
    <property type="nucleotide sequence ID" value="NZ_JAZHFS010000011.1"/>
</dbReference>
<comment type="caution">
    <text evidence="1">The sequence shown here is derived from an EMBL/GenBank/DDBJ whole genome shotgun (WGS) entry which is preliminary data.</text>
</comment>
<organism evidence="1 2">
    <name type="scientific">Clostridium frigoriphilum</name>
    <dbReference type="NCBI Taxonomy" id="443253"/>
    <lineage>
        <taxon>Bacteria</taxon>
        <taxon>Bacillati</taxon>
        <taxon>Bacillota</taxon>
        <taxon>Clostridia</taxon>
        <taxon>Eubacteriales</taxon>
        <taxon>Clostridiaceae</taxon>
        <taxon>Clostridium</taxon>
    </lineage>
</organism>
<reference evidence="1 2" key="1">
    <citation type="submission" date="2023-11" db="EMBL/GenBank/DDBJ databases">
        <title>Draft genome sequence of a psychrophilic Clostridium strain from permafrost water brine.</title>
        <authorList>
            <person name="Shcherbakova V.A."/>
            <person name="Trubitsyn V.E."/>
            <person name="Zakharyuk A.G."/>
        </authorList>
    </citation>
    <scope>NUCLEOTIDE SEQUENCE [LARGE SCALE GENOMIC DNA]</scope>
    <source>
        <strain evidence="1 2">14F</strain>
    </source>
</reference>
<dbReference type="EMBL" id="JAZHFS010000011">
    <property type="protein sequence ID" value="MEF2113250.1"/>
    <property type="molecule type" value="Genomic_DNA"/>
</dbReference>
<sequence length="53" mass="6304">MSIKIFMSENEKGKLLRLIFEEHGFDITYLFYGFYTKIQYIEEGFLVSEKIGS</sequence>
<accession>A0ABU7UPC8</accession>
<proteinExistence type="predicted"/>
<gene>
    <name evidence="1" type="ORF">SJI18_13140</name>
</gene>
<name>A0ABU7UPC8_9CLOT</name>